<accession>A0ABY0MPC8</accession>
<proteinExistence type="predicted"/>
<dbReference type="EMBL" id="FNAJ01000003">
    <property type="protein sequence ID" value="SDD94704.1"/>
    <property type="molecule type" value="Genomic_DNA"/>
</dbReference>
<feature type="chain" id="PRO_5046249016" description="DUF1570 domain-containing protein" evidence="2">
    <location>
        <begin position="24"/>
        <end position="511"/>
    </location>
</feature>
<gene>
    <name evidence="3" type="ORF">SAMN04488504_103360</name>
</gene>
<evidence type="ECO:0000256" key="2">
    <source>
        <dbReference type="SAM" id="SignalP"/>
    </source>
</evidence>
<evidence type="ECO:0000256" key="1">
    <source>
        <dbReference type="SAM" id="MobiDB-lite"/>
    </source>
</evidence>
<dbReference type="Proteomes" id="UP000198717">
    <property type="component" value="Unassembled WGS sequence"/>
</dbReference>
<protein>
    <recommendedName>
        <fullName evidence="5">DUF1570 domain-containing protein</fullName>
    </recommendedName>
</protein>
<keyword evidence="2" id="KW-0732">Signal</keyword>
<dbReference type="InterPro" id="IPR011990">
    <property type="entry name" value="TPR-like_helical_dom_sf"/>
</dbReference>
<feature type="region of interest" description="Disordered" evidence="1">
    <location>
        <begin position="491"/>
        <end position="511"/>
    </location>
</feature>
<evidence type="ECO:0008006" key="5">
    <source>
        <dbReference type="Google" id="ProtNLM"/>
    </source>
</evidence>
<organism evidence="3 4">
    <name type="scientific">Myxococcus virescens</name>
    <dbReference type="NCBI Taxonomy" id="83456"/>
    <lineage>
        <taxon>Bacteria</taxon>
        <taxon>Pseudomonadati</taxon>
        <taxon>Myxococcota</taxon>
        <taxon>Myxococcia</taxon>
        <taxon>Myxococcales</taxon>
        <taxon>Cystobacterineae</taxon>
        <taxon>Myxococcaceae</taxon>
        <taxon>Myxococcus</taxon>
    </lineage>
</organism>
<dbReference type="Gene3D" id="1.25.40.10">
    <property type="entry name" value="Tetratricopeptide repeat domain"/>
    <property type="match status" value="1"/>
</dbReference>
<keyword evidence="4" id="KW-1185">Reference proteome</keyword>
<reference evidence="3 4" key="1">
    <citation type="submission" date="2016-10" db="EMBL/GenBank/DDBJ databases">
        <authorList>
            <person name="Varghese N."/>
            <person name="Submissions S."/>
        </authorList>
    </citation>
    <scope>NUCLEOTIDE SEQUENCE [LARGE SCALE GENOMIC DNA]</scope>
    <source>
        <strain evidence="3 4">DSM 2260</strain>
    </source>
</reference>
<feature type="compositionally biased region" description="Pro residues" evidence="1">
    <location>
        <begin position="493"/>
        <end position="504"/>
    </location>
</feature>
<evidence type="ECO:0000313" key="4">
    <source>
        <dbReference type="Proteomes" id="UP000198717"/>
    </source>
</evidence>
<name>A0ABY0MPC8_9BACT</name>
<comment type="caution">
    <text evidence="3">The sequence shown here is derived from an EMBL/GenBank/DDBJ whole genome shotgun (WGS) entry which is preliminary data.</text>
</comment>
<dbReference type="PROSITE" id="PS51257">
    <property type="entry name" value="PROKAR_LIPOPROTEIN"/>
    <property type="match status" value="1"/>
</dbReference>
<feature type="signal peptide" evidence="2">
    <location>
        <begin position="1"/>
        <end position="23"/>
    </location>
</feature>
<evidence type="ECO:0000313" key="3">
    <source>
        <dbReference type="EMBL" id="SDD94704.1"/>
    </source>
</evidence>
<sequence length="511" mass="56754">MTCRMAFLGWLLALLSGCTSMRAQCPLEGGRPWVEVRSPHFTVRTNLDTETAEEAAQELELLREGLLQAWGGSFDPQGTVDIIVLHNRSALEEFTNIRIEGFSTHTEDGPLLVLAGHAYALSEATADITTQAHELTHYLSELALVRQPRWLSEGLASYLETIALRPERREVILGHIHGAFYNQVQRHGWRTLDELWEWDSKGLLGTAESRQYYASSWLWVHFFISRHGARFEDFQKRLMQGEAPRQAFEAAFRGEEDLAGELNGYVRRPGHMNYRTITAPLAPVTSPLQTRPMRAAEVHAIRAQLFLMTPGASPMEERLPHIEREMAEATREEPGNVDAMLLRIRSTEDPFRRLALARELVEHHPDSGHAWNAMAQALDAAGNTSEEQEAARLRAVELLPGSVSAQNGLAGYYARTAQPEKGLTAAQRALSLAPGNASVLDTWSTLLFQLGRCPEALDAQQLAVDMLHEGTPQRLRRTVHDTLARYQAVCGPDAPPAAAPPPTAVPALETP</sequence>
<dbReference type="SUPFAM" id="SSF48452">
    <property type="entry name" value="TPR-like"/>
    <property type="match status" value="1"/>
</dbReference>